<evidence type="ECO:0000313" key="4">
    <source>
        <dbReference type="Proteomes" id="UP000809431"/>
    </source>
</evidence>
<dbReference type="Proteomes" id="UP000809431">
    <property type="component" value="Unassembled WGS sequence"/>
</dbReference>
<proteinExistence type="predicted"/>
<keyword evidence="2" id="KW-0472">Membrane</keyword>
<evidence type="ECO:0000256" key="1">
    <source>
        <dbReference type="SAM" id="MobiDB-lite"/>
    </source>
</evidence>
<name>A0ABS2BJD9_9NEIS</name>
<gene>
    <name evidence="3" type="ORF">JMJ54_05150</name>
</gene>
<feature type="region of interest" description="Disordered" evidence="1">
    <location>
        <begin position="52"/>
        <end position="75"/>
    </location>
</feature>
<evidence type="ECO:0000313" key="3">
    <source>
        <dbReference type="EMBL" id="MBM3115208.1"/>
    </source>
</evidence>
<keyword evidence="2" id="KW-0812">Transmembrane</keyword>
<feature type="transmembrane region" description="Helical" evidence="2">
    <location>
        <begin position="7"/>
        <end position="28"/>
    </location>
</feature>
<keyword evidence="4" id="KW-1185">Reference proteome</keyword>
<accession>A0ABS2BJD9</accession>
<keyword evidence="2" id="KW-1133">Transmembrane helix</keyword>
<protein>
    <submittedName>
        <fullName evidence="3">Uncharacterized protein</fullName>
    </submittedName>
</protein>
<dbReference type="RefSeq" id="WP_203536899.1">
    <property type="nucleotide sequence ID" value="NZ_JAESND010000002.1"/>
</dbReference>
<organism evidence="3 4">
    <name type="scientific">Jeongeupia naejangsanensis</name>
    <dbReference type="NCBI Taxonomy" id="613195"/>
    <lineage>
        <taxon>Bacteria</taxon>
        <taxon>Pseudomonadati</taxon>
        <taxon>Pseudomonadota</taxon>
        <taxon>Betaproteobacteria</taxon>
        <taxon>Neisseriales</taxon>
        <taxon>Chitinibacteraceae</taxon>
        <taxon>Jeongeupia</taxon>
    </lineage>
</organism>
<evidence type="ECO:0000256" key="2">
    <source>
        <dbReference type="SAM" id="Phobius"/>
    </source>
</evidence>
<reference evidence="3 4" key="1">
    <citation type="submission" date="2021-01" db="EMBL/GenBank/DDBJ databases">
        <title>Draft Genome Sequence and Polyhydroxyalkanoate Biosynthetic Potential of Jeongeupia naejangsanensis Type Strain DSM 24253.</title>
        <authorList>
            <person name="Turrini P."/>
            <person name="Artuso I."/>
            <person name="Lugli G.A."/>
            <person name="Frangipani E."/>
            <person name="Ventura M."/>
            <person name="Visca P."/>
        </authorList>
    </citation>
    <scope>NUCLEOTIDE SEQUENCE [LARGE SCALE GENOMIC DNA]</scope>
    <source>
        <strain evidence="3 4">DSM 24253</strain>
    </source>
</reference>
<sequence>MKRRTGLPLWMEITIMLLIKCLLLYGAWRLWFSAPLAKKMTVPDAAISQQLLGQPASTTESRSTAPGENTNATRR</sequence>
<comment type="caution">
    <text evidence="3">The sequence shown here is derived from an EMBL/GenBank/DDBJ whole genome shotgun (WGS) entry which is preliminary data.</text>
</comment>
<dbReference type="EMBL" id="JAESND010000002">
    <property type="protein sequence ID" value="MBM3115208.1"/>
    <property type="molecule type" value="Genomic_DNA"/>
</dbReference>
<dbReference type="InterPro" id="IPR054636">
    <property type="entry name" value="CydP"/>
</dbReference>
<dbReference type="NCBIfam" id="NF045611">
    <property type="entry name" value="small_CydP"/>
    <property type="match status" value="1"/>
</dbReference>